<dbReference type="OMA" id="FICISQN"/>
<dbReference type="Gene3D" id="2.60.40.10">
    <property type="entry name" value="Immunoglobulins"/>
    <property type="match status" value="2"/>
</dbReference>
<dbReference type="PANTHER" id="PTHR44969:SF1">
    <property type="entry name" value="CELL SURFACE A33 ANTIGEN"/>
    <property type="match status" value="1"/>
</dbReference>
<dbReference type="SMART" id="SM00409">
    <property type="entry name" value="IG"/>
    <property type="match status" value="1"/>
</dbReference>
<dbReference type="InterPro" id="IPR003599">
    <property type="entry name" value="Ig_sub"/>
</dbReference>
<keyword evidence="3" id="KW-1185">Reference proteome</keyword>
<sequence length="164" mass="18006">ISFGTFYSDDGHVDINQMYEGKAEITSDVDARISQLILKQVTMRESRRIKCRVQIPGDDMGQTSATTLLVVLVAPSAPVCRIQGTAEYGYNLSLTCASDEGSPVPTYQWQSYDVRNVLRSFPPKTTEKDGVLSLFNVSSDTSGYYICTATNKIRSATCNLTLAV</sequence>
<organism evidence="2 3">
    <name type="scientific">Pygocentrus nattereri</name>
    <name type="common">Red-bellied piranha</name>
    <dbReference type="NCBI Taxonomy" id="42514"/>
    <lineage>
        <taxon>Eukaryota</taxon>
        <taxon>Metazoa</taxon>
        <taxon>Chordata</taxon>
        <taxon>Craniata</taxon>
        <taxon>Vertebrata</taxon>
        <taxon>Euteleostomi</taxon>
        <taxon>Actinopterygii</taxon>
        <taxon>Neopterygii</taxon>
        <taxon>Teleostei</taxon>
        <taxon>Ostariophysi</taxon>
        <taxon>Characiformes</taxon>
        <taxon>Characoidei</taxon>
        <taxon>Pygocentrus</taxon>
    </lineage>
</organism>
<dbReference type="InterPro" id="IPR042474">
    <property type="entry name" value="A33"/>
</dbReference>
<dbReference type="PROSITE" id="PS50835">
    <property type="entry name" value="IG_LIKE"/>
    <property type="match status" value="1"/>
</dbReference>
<dbReference type="GO" id="GO:0005886">
    <property type="term" value="C:plasma membrane"/>
    <property type="evidence" value="ECO:0007669"/>
    <property type="project" value="InterPro"/>
</dbReference>
<proteinExistence type="predicted"/>
<dbReference type="PANTHER" id="PTHR44969">
    <property type="entry name" value="CELL SURFACE A33 ANTIGEN"/>
    <property type="match status" value="1"/>
</dbReference>
<evidence type="ECO:0000313" key="3">
    <source>
        <dbReference type="Proteomes" id="UP001501920"/>
    </source>
</evidence>
<name>A0A3B4D1Y9_PYGNA</name>
<protein>
    <recommendedName>
        <fullName evidence="1">Ig-like domain-containing protein</fullName>
    </recommendedName>
</protein>
<evidence type="ECO:0000259" key="1">
    <source>
        <dbReference type="PROSITE" id="PS50835"/>
    </source>
</evidence>
<dbReference type="InterPro" id="IPR003598">
    <property type="entry name" value="Ig_sub2"/>
</dbReference>
<reference evidence="2" key="2">
    <citation type="submission" date="2025-08" db="UniProtKB">
        <authorList>
            <consortium name="Ensembl"/>
        </authorList>
    </citation>
    <scope>IDENTIFICATION</scope>
</reference>
<dbReference type="InterPro" id="IPR007110">
    <property type="entry name" value="Ig-like_dom"/>
</dbReference>
<accession>A0A3B4D1Y9</accession>
<dbReference type="STRING" id="42514.ENSPNAP00000017086"/>
<feature type="domain" description="Ig-like" evidence="1">
    <location>
        <begin position="75"/>
        <end position="163"/>
    </location>
</feature>
<reference evidence="2 3" key="1">
    <citation type="submission" date="2020-10" db="EMBL/GenBank/DDBJ databases">
        <title>Pygocentrus nattereri (red-bellied piranha) genome, fPygNat1, primary haplotype.</title>
        <authorList>
            <person name="Myers G."/>
            <person name="Meyer A."/>
            <person name="Karagic N."/>
            <person name="Pippel M."/>
            <person name="Winkler S."/>
            <person name="Tracey A."/>
            <person name="Wood J."/>
            <person name="Formenti G."/>
            <person name="Howe K."/>
            <person name="Fedrigo O."/>
            <person name="Jarvis E.D."/>
        </authorList>
    </citation>
    <scope>NUCLEOTIDE SEQUENCE [LARGE SCALE GENOMIC DNA]</scope>
</reference>
<dbReference type="SUPFAM" id="SSF48726">
    <property type="entry name" value="Immunoglobulin"/>
    <property type="match status" value="2"/>
</dbReference>
<dbReference type="Proteomes" id="UP001501920">
    <property type="component" value="Chromosome 6"/>
</dbReference>
<dbReference type="GeneTree" id="ENSGT00940000160248"/>
<dbReference type="AlphaFoldDB" id="A0A3B4D1Y9"/>
<dbReference type="InterPro" id="IPR013783">
    <property type="entry name" value="Ig-like_fold"/>
</dbReference>
<dbReference type="Ensembl" id="ENSPNAT00000025768.2">
    <property type="protein sequence ID" value="ENSPNAP00000017086.2"/>
    <property type="gene ID" value="ENSPNAG00000023290.2"/>
</dbReference>
<evidence type="ECO:0000313" key="2">
    <source>
        <dbReference type="Ensembl" id="ENSPNAP00000017086.2"/>
    </source>
</evidence>
<dbReference type="SMART" id="SM00408">
    <property type="entry name" value="IGc2"/>
    <property type="match status" value="1"/>
</dbReference>
<dbReference type="Pfam" id="PF13927">
    <property type="entry name" value="Ig_3"/>
    <property type="match status" value="1"/>
</dbReference>
<dbReference type="InterPro" id="IPR036179">
    <property type="entry name" value="Ig-like_dom_sf"/>
</dbReference>
<reference evidence="2" key="3">
    <citation type="submission" date="2025-09" db="UniProtKB">
        <authorList>
            <consortium name="Ensembl"/>
        </authorList>
    </citation>
    <scope>IDENTIFICATION</scope>
</reference>